<reference evidence="2 3" key="1">
    <citation type="submission" date="2023-09" db="EMBL/GenBank/DDBJ databases">
        <title>Genomes of two closely related lineages of the louse Polyplax serrata with different host specificities.</title>
        <authorList>
            <person name="Martinu J."/>
            <person name="Tarabai H."/>
            <person name="Stefka J."/>
            <person name="Hypsa V."/>
        </authorList>
    </citation>
    <scope>NUCLEOTIDE SEQUENCE [LARGE SCALE GENOMIC DNA]</scope>
    <source>
        <strain evidence="2">98ZLc_SE</strain>
    </source>
</reference>
<evidence type="ECO:0000313" key="2">
    <source>
        <dbReference type="EMBL" id="KAK6640622.1"/>
    </source>
</evidence>
<feature type="compositionally biased region" description="Basic and acidic residues" evidence="1">
    <location>
        <begin position="45"/>
        <end position="56"/>
    </location>
</feature>
<sequence>MLVDCSFRTNGKSHLALCGRSRPPVSCVFSINPKNKGGTRAESSIIDRRAQPRTDSMEPLNPSINQDDNEDKEETGREVGRMWKALEKIYIYVGGAS</sequence>
<dbReference type="Proteomes" id="UP001359485">
    <property type="component" value="Unassembled WGS sequence"/>
</dbReference>
<evidence type="ECO:0000256" key="1">
    <source>
        <dbReference type="SAM" id="MobiDB-lite"/>
    </source>
</evidence>
<gene>
    <name evidence="2" type="ORF">RUM44_012318</name>
</gene>
<keyword evidence="3" id="KW-1185">Reference proteome</keyword>
<comment type="caution">
    <text evidence="2">The sequence shown here is derived from an EMBL/GenBank/DDBJ whole genome shotgun (WGS) entry which is preliminary data.</text>
</comment>
<proteinExistence type="predicted"/>
<evidence type="ECO:0000313" key="3">
    <source>
        <dbReference type="Proteomes" id="UP001359485"/>
    </source>
</evidence>
<feature type="region of interest" description="Disordered" evidence="1">
    <location>
        <begin position="33"/>
        <end position="76"/>
    </location>
</feature>
<accession>A0ABR1BEW2</accession>
<name>A0ABR1BEW2_POLSC</name>
<organism evidence="2 3">
    <name type="scientific">Polyplax serrata</name>
    <name type="common">Common mouse louse</name>
    <dbReference type="NCBI Taxonomy" id="468196"/>
    <lineage>
        <taxon>Eukaryota</taxon>
        <taxon>Metazoa</taxon>
        <taxon>Ecdysozoa</taxon>
        <taxon>Arthropoda</taxon>
        <taxon>Hexapoda</taxon>
        <taxon>Insecta</taxon>
        <taxon>Pterygota</taxon>
        <taxon>Neoptera</taxon>
        <taxon>Paraneoptera</taxon>
        <taxon>Psocodea</taxon>
        <taxon>Troctomorpha</taxon>
        <taxon>Phthiraptera</taxon>
        <taxon>Anoplura</taxon>
        <taxon>Polyplacidae</taxon>
        <taxon>Polyplax</taxon>
    </lineage>
</organism>
<dbReference type="EMBL" id="JAWJWF010000001">
    <property type="protein sequence ID" value="KAK6640622.1"/>
    <property type="molecule type" value="Genomic_DNA"/>
</dbReference>
<protein>
    <submittedName>
        <fullName evidence="2">Uncharacterized protein</fullName>
    </submittedName>
</protein>